<dbReference type="PANTHER" id="PTHR36302:SF1">
    <property type="entry name" value="COPPER CHAPERONE PCU(A)C"/>
    <property type="match status" value="1"/>
</dbReference>
<dbReference type="InterPro" id="IPR007410">
    <property type="entry name" value="LpqE-like"/>
</dbReference>
<accession>A0A1H4Q0V7</accession>
<evidence type="ECO:0000313" key="3">
    <source>
        <dbReference type="Proteomes" id="UP000199064"/>
    </source>
</evidence>
<dbReference type="AlphaFoldDB" id="A0A1H4Q0V7"/>
<gene>
    <name evidence="2" type="ORF">SAMN05216452_3884</name>
</gene>
<organism evidence="2 3">
    <name type="scientific">Nitratireductor aquibiodomus</name>
    <dbReference type="NCBI Taxonomy" id="204799"/>
    <lineage>
        <taxon>Bacteria</taxon>
        <taxon>Pseudomonadati</taxon>
        <taxon>Pseudomonadota</taxon>
        <taxon>Alphaproteobacteria</taxon>
        <taxon>Hyphomicrobiales</taxon>
        <taxon>Phyllobacteriaceae</taxon>
        <taxon>Nitratireductor</taxon>
    </lineage>
</organism>
<reference evidence="3" key="1">
    <citation type="submission" date="2016-10" db="EMBL/GenBank/DDBJ databases">
        <authorList>
            <person name="Varghese N."/>
            <person name="Submissions S."/>
        </authorList>
    </citation>
    <scope>NUCLEOTIDE SEQUENCE [LARGE SCALE GENOMIC DNA]</scope>
    <source>
        <strain evidence="3">ES.061</strain>
    </source>
</reference>
<feature type="chain" id="PRO_5011759822" description="Copper(I)-binding protein" evidence="1">
    <location>
        <begin position="22"/>
        <end position="164"/>
    </location>
</feature>
<evidence type="ECO:0000313" key="2">
    <source>
        <dbReference type="EMBL" id="SEC13287.1"/>
    </source>
</evidence>
<keyword evidence="1" id="KW-0732">Signal</keyword>
<proteinExistence type="predicted"/>
<dbReference type="Gene3D" id="2.60.40.1890">
    <property type="entry name" value="PCu(A)C copper chaperone"/>
    <property type="match status" value="1"/>
</dbReference>
<evidence type="ECO:0000256" key="1">
    <source>
        <dbReference type="SAM" id="SignalP"/>
    </source>
</evidence>
<dbReference type="PANTHER" id="PTHR36302">
    <property type="entry name" value="BLR7088 PROTEIN"/>
    <property type="match status" value="1"/>
</dbReference>
<dbReference type="EMBL" id="FNSL01000002">
    <property type="protein sequence ID" value="SEC13287.1"/>
    <property type="molecule type" value="Genomic_DNA"/>
</dbReference>
<dbReference type="RefSeq" id="WP_090330079.1">
    <property type="nucleotide sequence ID" value="NZ_FNSL01000002.1"/>
</dbReference>
<feature type="signal peptide" evidence="1">
    <location>
        <begin position="1"/>
        <end position="21"/>
    </location>
</feature>
<protein>
    <recommendedName>
        <fullName evidence="4">Copper(I)-binding protein</fullName>
    </recommendedName>
</protein>
<dbReference type="Proteomes" id="UP000199064">
    <property type="component" value="Unassembled WGS sequence"/>
</dbReference>
<dbReference type="Pfam" id="PF04314">
    <property type="entry name" value="PCuAC"/>
    <property type="match status" value="1"/>
</dbReference>
<sequence>MRILTRTLTAAMLFIAAPAFAGDYTLGKLELDQPWTRATPPGAKAAGGFVTIVNGGEEDDRLVSAEAAFAGRVELHTMDMTDGVMKMRHLPDGIPVPAGETVNLAPGGLHVMFMELKKPIAEGAPVSVTLTFEKAGSIEVEMSVAKPGAPAPEGHSHMHSESKS</sequence>
<evidence type="ECO:0008006" key="4">
    <source>
        <dbReference type="Google" id="ProtNLM"/>
    </source>
</evidence>
<dbReference type="SUPFAM" id="SSF110087">
    <property type="entry name" value="DR1885-like metal-binding protein"/>
    <property type="match status" value="1"/>
</dbReference>
<dbReference type="InterPro" id="IPR036182">
    <property type="entry name" value="PCuAC_sf"/>
</dbReference>
<dbReference type="InterPro" id="IPR058248">
    <property type="entry name" value="Lxx211020-like"/>
</dbReference>
<name>A0A1H4Q0V7_9HYPH</name>
<keyword evidence="3" id="KW-1185">Reference proteome</keyword>